<sequence>MKKLSVYEEQFRNAQGTEAKIKAFFGVAYEMIGEINELRQARRAQCSDAILAVIKDIVDRWERFCERVGLPNQKCLVLKLLREGPSEGESVYQLFVDQYPGKRILSNCSSFALNN</sequence>
<reference evidence="1 2" key="1">
    <citation type="journal article" date="2016" name="Nat. Commun.">
        <title>Thousands of microbial genomes shed light on interconnected biogeochemical processes in an aquifer system.</title>
        <authorList>
            <person name="Anantharaman K."/>
            <person name="Brown C.T."/>
            <person name="Hug L.A."/>
            <person name="Sharon I."/>
            <person name="Castelle C.J."/>
            <person name="Probst A.J."/>
            <person name="Thomas B.C."/>
            <person name="Singh A."/>
            <person name="Wilkins M.J."/>
            <person name="Karaoz U."/>
            <person name="Brodie E.L."/>
            <person name="Williams K.H."/>
            <person name="Hubbard S.S."/>
            <person name="Banfield J.F."/>
        </authorList>
    </citation>
    <scope>NUCLEOTIDE SEQUENCE [LARGE SCALE GENOMIC DNA]</scope>
</reference>
<evidence type="ECO:0000313" key="2">
    <source>
        <dbReference type="Proteomes" id="UP000176355"/>
    </source>
</evidence>
<accession>A0A1G2P3N6</accession>
<dbReference type="STRING" id="1802333.A3G03_00035"/>
<evidence type="ECO:0000313" key="1">
    <source>
        <dbReference type="EMBL" id="OHA42893.1"/>
    </source>
</evidence>
<dbReference type="AlphaFoldDB" id="A0A1G2P3N6"/>
<name>A0A1G2P3N6_9BACT</name>
<proteinExistence type="predicted"/>
<protein>
    <submittedName>
        <fullName evidence="1">Uncharacterized protein</fullName>
    </submittedName>
</protein>
<organism evidence="1 2">
    <name type="scientific">Candidatus Taylorbacteria bacterium RIFCSPLOWO2_12_FULL_44_15c</name>
    <dbReference type="NCBI Taxonomy" id="1802333"/>
    <lineage>
        <taxon>Bacteria</taxon>
        <taxon>Candidatus Tayloriibacteriota</taxon>
    </lineage>
</organism>
<gene>
    <name evidence="1" type="ORF">A3G03_00035</name>
</gene>
<dbReference type="EMBL" id="MHSL01000036">
    <property type="protein sequence ID" value="OHA42893.1"/>
    <property type="molecule type" value="Genomic_DNA"/>
</dbReference>
<comment type="caution">
    <text evidence="1">The sequence shown here is derived from an EMBL/GenBank/DDBJ whole genome shotgun (WGS) entry which is preliminary data.</text>
</comment>
<dbReference type="Proteomes" id="UP000176355">
    <property type="component" value="Unassembled WGS sequence"/>
</dbReference>